<keyword evidence="10 14" id="KW-1133">Transmembrane helix</keyword>
<keyword evidence="9 14" id="KW-0862">Zinc</keyword>
<dbReference type="Gene3D" id="3.10.580.10">
    <property type="entry name" value="CBS-domain"/>
    <property type="match status" value="1"/>
</dbReference>
<organism evidence="19 20">
    <name type="scientific">Halocatena marina</name>
    <dbReference type="NCBI Taxonomy" id="2934937"/>
    <lineage>
        <taxon>Archaea</taxon>
        <taxon>Methanobacteriati</taxon>
        <taxon>Methanobacteriota</taxon>
        <taxon>Stenosarchaea group</taxon>
        <taxon>Halobacteria</taxon>
        <taxon>Halobacteriales</taxon>
        <taxon>Natronomonadaceae</taxon>
        <taxon>Halocatena</taxon>
    </lineage>
</organism>
<keyword evidence="3 14" id="KW-1003">Cell membrane</keyword>
<keyword evidence="8 14" id="KW-0378">Hydrolase</keyword>
<evidence type="ECO:0000256" key="17">
    <source>
        <dbReference type="PROSITE-ProRule" id="PRU00703"/>
    </source>
</evidence>
<protein>
    <recommendedName>
        <fullName evidence="14">Zinc metalloprotease</fullName>
    </recommendedName>
</protein>
<gene>
    <name evidence="19" type="ORF">ACFQL7_05625</name>
</gene>
<dbReference type="Pfam" id="PF00571">
    <property type="entry name" value="CBS"/>
    <property type="match status" value="2"/>
</dbReference>
<keyword evidence="11 14" id="KW-0482">Metalloprotease</keyword>
<keyword evidence="13 14" id="KW-0472">Membrane</keyword>
<evidence type="ECO:0000256" key="4">
    <source>
        <dbReference type="ARBA" id="ARBA00022670"/>
    </source>
</evidence>
<evidence type="ECO:0000256" key="10">
    <source>
        <dbReference type="ARBA" id="ARBA00022989"/>
    </source>
</evidence>
<evidence type="ECO:0000259" key="18">
    <source>
        <dbReference type="PROSITE" id="PS51371"/>
    </source>
</evidence>
<dbReference type="Pfam" id="PF02163">
    <property type="entry name" value="Peptidase_M50"/>
    <property type="match status" value="2"/>
</dbReference>
<dbReference type="InterPro" id="IPR016483">
    <property type="entry name" value="UCP006404_Pept_M50_CBS"/>
</dbReference>
<reference evidence="19 20" key="1">
    <citation type="journal article" date="2019" name="Int. J. Syst. Evol. Microbiol.">
        <title>The Global Catalogue of Microorganisms (GCM) 10K type strain sequencing project: providing services to taxonomists for standard genome sequencing and annotation.</title>
        <authorList>
            <consortium name="The Broad Institute Genomics Platform"/>
            <consortium name="The Broad Institute Genome Sequencing Center for Infectious Disease"/>
            <person name="Wu L."/>
            <person name="Ma J."/>
        </authorList>
    </citation>
    <scope>NUCLEOTIDE SEQUENCE [LARGE SCALE GENOMIC DNA]</scope>
    <source>
        <strain evidence="19 20">RDMS1</strain>
    </source>
</reference>
<dbReference type="PROSITE" id="PS51371">
    <property type="entry name" value="CBS"/>
    <property type="match status" value="2"/>
</dbReference>
<dbReference type="EMBL" id="JBHTAX010000001">
    <property type="protein sequence ID" value="MFC7189378.1"/>
    <property type="molecule type" value="Genomic_DNA"/>
</dbReference>
<feature type="transmembrane region" description="Helical" evidence="14">
    <location>
        <begin position="20"/>
        <end position="39"/>
    </location>
</feature>
<comment type="similarity">
    <text evidence="2 14">Belongs to the peptidase M50B family.</text>
</comment>
<keyword evidence="12 17" id="KW-0129">CBS domain</keyword>
<evidence type="ECO:0000256" key="6">
    <source>
        <dbReference type="ARBA" id="ARBA00022723"/>
    </source>
</evidence>
<evidence type="ECO:0000256" key="2">
    <source>
        <dbReference type="ARBA" id="ARBA00007931"/>
    </source>
</evidence>
<feature type="transmembrane region" description="Helical" evidence="14">
    <location>
        <begin position="59"/>
        <end position="78"/>
    </location>
</feature>
<keyword evidence="20" id="KW-1185">Reference proteome</keyword>
<feature type="transmembrane region" description="Helical" evidence="14">
    <location>
        <begin position="120"/>
        <end position="140"/>
    </location>
</feature>
<feature type="transmembrane region" description="Helical" evidence="14">
    <location>
        <begin position="85"/>
        <end position="108"/>
    </location>
</feature>
<dbReference type="GO" id="GO:0008237">
    <property type="term" value="F:metallopeptidase activity"/>
    <property type="evidence" value="ECO:0007669"/>
    <property type="project" value="UniProtKB-UniRule"/>
</dbReference>
<feature type="transmembrane region" description="Helical" evidence="14">
    <location>
        <begin position="205"/>
        <end position="230"/>
    </location>
</feature>
<name>A0ABD5YJ12_9EURY</name>
<evidence type="ECO:0000256" key="15">
    <source>
        <dbReference type="PIRSR" id="PIRSR006404-1"/>
    </source>
</evidence>
<evidence type="ECO:0000256" key="3">
    <source>
        <dbReference type="ARBA" id="ARBA00022475"/>
    </source>
</evidence>
<evidence type="ECO:0000256" key="5">
    <source>
        <dbReference type="ARBA" id="ARBA00022692"/>
    </source>
</evidence>
<feature type="binding site" evidence="16">
    <location>
        <position position="176"/>
    </location>
    <ligand>
        <name>Zn(2+)</name>
        <dbReference type="ChEBI" id="CHEBI:29105"/>
        <note>catalytic</note>
    </ligand>
</feature>
<sequence>MRRFRLGSVFGIPIELDITFLLIIPIFAYLIGSQVVPTANLLNMVWDAQIAPQALASGSTPWILGTIAALGLFVGVVLHELGHSLVALHFGYAIESITLWILGGIASITDMPEDWRQELLIAVAGPFVSILLGVGCYLIFLVLPETFYAGRFVLGYLAILNVALAAFNLLPGFPMDGGRVLRALLARTRSHRRATQIAVTVGKGFALFLGFIGLLGFNIILIGIALFIYVGASSEMQQQLLEDAFKGVSVRKIMTPAEDLDTVAAGTSISELLEQMFRQRHVGYPVVDDGTVVGMITLDDISSVPPIERDAITAADMMETDLKTIATTADIIDALSELQRNKIGRLLVMDTDDELTGMITRTDLTRALSIANQIESTDYANSGQRNS</sequence>
<evidence type="ECO:0000256" key="12">
    <source>
        <dbReference type="ARBA" id="ARBA00023122"/>
    </source>
</evidence>
<feature type="domain" description="CBS" evidence="18">
    <location>
        <begin position="318"/>
        <end position="376"/>
    </location>
</feature>
<keyword evidence="7" id="KW-0677">Repeat</keyword>
<dbReference type="GO" id="GO:0046872">
    <property type="term" value="F:metal ion binding"/>
    <property type="evidence" value="ECO:0007669"/>
    <property type="project" value="UniProtKB-UniRule"/>
</dbReference>
<comment type="subcellular location">
    <subcellularLocation>
        <location evidence="1 14">Cell membrane</location>
        <topology evidence="1 14">Multi-pass membrane protein</topology>
    </subcellularLocation>
</comment>
<evidence type="ECO:0000256" key="8">
    <source>
        <dbReference type="ARBA" id="ARBA00022801"/>
    </source>
</evidence>
<evidence type="ECO:0000256" key="14">
    <source>
        <dbReference type="PIRNR" id="PIRNR006404"/>
    </source>
</evidence>
<evidence type="ECO:0000256" key="1">
    <source>
        <dbReference type="ARBA" id="ARBA00004651"/>
    </source>
</evidence>
<feature type="transmembrane region" description="Helical" evidence="14">
    <location>
        <begin position="152"/>
        <end position="170"/>
    </location>
</feature>
<evidence type="ECO:0000313" key="19">
    <source>
        <dbReference type="EMBL" id="MFC7189378.1"/>
    </source>
</evidence>
<evidence type="ECO:0000256" key="11">
    <source>
        <dbReference type="ARBA" id="ARBA00023049"/>
    </source>
</evidence>
<evidence type="ECO:0000256" key="9">
    <source>
        <dbReference type="ARBA" id="ARBA00022833"/>
    </source>
</evidence>
<dbReference type="InterPro" id="IPR046342">
    <property type="entry name" value="CBS_dom_sf"/>
</dbReference>
<dbReference type="AlphaFoldDB" id="A0ABD5YJ12"/>
<feature type="binding site" evidence="16">
    <location>
        <position position="79"/>
    </location>
    <ligand>
        <name>Zn(2+)</name>
        <dbReference type="ChEBI" id="CHEBI:29105"/>
        <note>catalytic</note>
    </ligand>
</feature>
<dbReference type="CDD" id="cd06164">
    <property type="entry name" value="S2P-M50_SpoIVFB_CBS"/>
    <property type="match status" value="1"/>
</dbReference>
<dbReference type="SUPFAM" id="SSF54631">
    <property type="entry name" value="CBS-domain pair"/>
    <property type="match status" value="1"/>
</dbReference>
<dbReference type="GO" id="GO:0006508">
    <property type="term" value="P:proteolysis"/>
    <property type="evidence" value="ECO:0007669"/>
    <property type="project" value="UniProtKB-KW"/>
</dbReference>
<comment type="cofactor">
    <cofactor evidence="14 16">
        <name>Zn(2+)</name>
        <dbReference type="ChEBI" id="CHEBI:29105"/>
    </cofactor>
    <text evidence="14 16">Binds 1 zinc ion per subunit.</text>
</comment>
<dbReference type="GO" id="GO:0005886">
    <property type="term" value="C:plasma membrane"/>
    <property type="evidence" value="ECO:0007669"/>
    <property type="project" value="UniProtKB-SubCell"/>
</dbReference>
<accession>A0ABD5YJ12</accession>
<dbReference type="Proteomes" id="UP001596417">
    <property type="component" value="Unassembled WGS sequence"/>
</dbReference>
<feature type="domain" description="CBS" evidence="18">
    <location>
        <begin position="254"/>
        <end position="311"/>
    </location>
</feature>
<dbReference type="CDD" id="cd04801">
    <property type="entry name" value="CBS_pair_peptidase_M50"/>
    <property type="match status" value="1"/>
</dbReference>
<dbReference type="InterPro" id="IPR000644">
    <property type="entry name" value="CBS_dom"/>
</dbReference>
<dbReference type="GeneID" id="76198947"/>
<dbReference type="PANTHER" id="PTHR39188">
    <property type="entry name" value="MEMBRANE-ASSOCIATED ZINC METALLOPROTEASE M50B"/>
    <property type="match status" value="1"/>
</dbReference>
<evidence type="ECO:0000256" key="16">
    <source>
        <dbReference type="PIRSR" id="PIRSR006404-2"/>
    </source>
</evidence>
<proteinExistence type="inferred from homology"/>
<dbReference type="RefSeq" id="WP_264554987.1">
    <property type="nucleotide sequence ID" value="NZ_CP109979.1"/>
</dbReference>
<evidence type="ECO:0000256" key="13">
    <source>
        <dbReference type="ARBA" id="ARBA00023136"/>
    </source>
</evidence>
<keyword evidence="5 14" id="KW-0812">Transmembrane</keyword>
<dbReference type="InterPro" id="IPR008915">
    <property type="entry name" value="Peptidase_M50"/>
</dbReference>
<dbReference type="PANTHER" id="PTHR39188:SF3">
    <property type="entry name" value="STAGE IV SPORULATION PROTEIN FB"/>
    <property type="match status" value="1"/>
</dbReference>
<evidence type="ECO:0000256" key="7">
    <source>
        <dbReference type="ARBA" id="ARBA00022737"/>
    </source>
</evidence>
<feature type="active site" evidence="15">
    <location>
        <position position="80"/>
    </location>
</feature>
<keyword evidence="6 14" id="KW-0479">Metal-binding</keyword>
<keyword evidence="4 14" id="KW-0645">Protease</keyword>
<comment type="caution">
    <text evidence="19">The sequence shown here is derived from an EMBL/GenBank/DDBJ whole genome shotgun (WGS) entry which is preliminary data.</text>
</comment>
<dbReference type="SMART" id="SM00116">
    <property type="entry name" value="CBS"/>
    <property type="match status" value="2"/>
</dbReference>
<dbReference type="PIRSF" id="PIRSF006404">
    <property type="entry name" value="UCP006404_Pept_M50_CBS"/>
    <property type="match status" value="1"/>
</dbReference>
<feature type="binding site" evidence="16">
    <location>
        <position position="83"/>
    </location>
    <ligand>
        <name>Zn(2+)</name>
        <dbReference type="ChEBI" id="CHEBI:29105"/>
        <note>catalytic</note>
    </ligand>
</feature>
<evidence type="ECO:0000313" key="20">
    <source>
        <dbReference type="Proteomes" id="UP001596417"/>
    </source>
</evidence>